<proteinExistence type="predicted"/>
<accession>A0A099KZT7</accession>
<name>A0A099KZT7_COLPS</name>
<dbReference type="Gene3D" id="2.40.160.20">
    <property type="match status" value="1"/>
</dbReference>
<dbReference type="OrthoDB" id="5725705at2"/>
<dbReference type="RefSeq" id="WP_052093553.1">
    <property type="nucleotide sequence ID" value="NZ_JQEC01000015.1"/>
</dbReference>
<dbReference type="Proteomes" id="UP000029868">
    <property type="component" value="Unassembled WGS sequence"/>
</dbReference>
<dbReference type="AlphaFoldDB" id="A0A099KZT7"/>
<reference evidence="2 3" key="1">
    <citation type="submission" date="2014-08" db="EMBL/GenBank/DDBJ databases">
        <title>Genomic and Phenotypic Diversity of Colwellia psychrerythraea strains from Disparate Marine Basins.</title>
        <authorList>
            <person name="Techtmann S.M."/>
            <person name="Stelling S.C."/>
            <person name="Utturkar S.M."/>
            <person name="Alshibli N."/>
            <person name="Harris A."/>
            <person name="Brown S.D."/>
            <person name="Hazen T.C."/>
        </authorList>
    </citation>
    <scope>NUCLEOTIDE SEQUENCE [LARGE SCALE GENOMIC DNA]</scope>
    <source>
        <strain evidence="2 3">GAB14E</strain>
    </source>
</reference>
<feature type="chain" id="PRO_5001957507" description="Outer membrane protein beta-barrel domain-containing protein" evidence="1">
    <location>
        <begin position="24"/>
        <end position="251"/>
    </location>
</feature>
<evidence type="ECO:0000313" key="2">
    <source>
        <dbReference type="EMBL" id="KGJ95108.1"/>
    </source>
</evidence>
<organism evidence="2 3">
    <name type="scientific">Colwellia psychrerythraea</name>
    <name type="common">Vibrio psychroerythus</name>
    <dbReference type="NCBI Taxonomy" id="28229"/>
    <lineage>
        <taxon>Bacteria</taxon>
        <taxon>Pseudomonadati</taxon>
        <taxon>Pseudomonadota</taxon>
        <taxon>Gammaproteobacteria</taxon>
        <taxon>Alteromonadales</taxon>
        <taxon>Colwelliaceae</taxon>
        <taxon>Colwellia</taxon>
    </lineage>
</organism>
<evidence type="ECO:0000313" key="3">
    <source>
        <dbReference type="Proteomes" id="UP000029868"/>
    </source>
</evidence>
<sequence>MNITANKVLAWCVLSSFSFYSVADDWRFQLEPYVMVTNIEGNASLGRVNGVGVDVDFDTILNNLDSAAMVHFEAHHDSGWGLALDYGYMDLSAKKTNSNGSIASVGIRQGVLEGLGIYRTQLSNGTLDYFAGVRWWGNDISTDISLSQLPINDLERDVKPDWLDAVFGIRWLANINEQWTFLAQADIGGYEANFTSSMQTGVQYEISELMTLDMKYKATWVDYDEWHQGQVDYFQYDTVTHGLVIGLMFKF</sequence>
<protein>
    <recommendedName>
        <fullName evidence="4">Outer membrane protein beta-barrel domain-containing protein</fullName>
    </recommendedName>
</protein>
<gene>
    <name evidence="2" type="ORF">GAB14E_1890</name>
</gene>
<dbReference type="PATRIC" id="fig|28229.3.peg.1496"/>
<comment type="caution">
    <text evidence="2">The sequence shown here is derived from an EMBL/GenBank/DDBJ whole genome shotgun (WGS) entry which is preliminary data.</text>
</comment>
<dbReference type="EMBL" id="JQEC01000015">
    <property type="protein sequence ID" value="KGJ95108.1"/>
    <property type="molecule type" value="Genomic_DNA"/>
</dbReference>
<evidence type="ECO:0000256" key="1">
    <source>
        <dbReference type="SAM" id="SignalP"/>
    </source>
</evidence>
<feature type="signal peptide" evidence="1">
    <location>
        <begin position="1"/>
        <end position="23"/>
    </location>
</feature>
<evidence type="ECO:0008006" key="4">
    <source>
        <dbReference type="Google" id="ProtNLM"/>
    </source>
</evidence>
<keyword evidence="1" id="KW-0732">Signal</keyword>